<gene>
    <name evidence="1" type="ORF">M9H77_01597</name>
</gene>
<accession>A0ACC0C656</accession>
<dbReference type="EMBL" id="CM044701">
    <property type="protein sequence ID" value="KAI5680370.1"/>
    <property type="molecule type" value="Genomic_DNA"/>
</dbReference>
<dbReference type="Proteomes" id="UP001060085">
    <property type="component" value="Linkage Group LG01"/>
</dbReference>
<evidence type="ECO:0000313" key="2">
    <source>
        <dbReference type="Proteomes" id="UP001060085"/>
    </source>
</evidence>
<protein>
    <submittedName>
        <fullName evidence="1">Uncharacterized protein</fullName>
    </submittedName>
</protein>
<evidence type="ECO:0000313" key="1">
    <source>
        <dbReference type="EMBL" id="KAI5680370.1"/>
    </source>
</evidence>
<sequence>MWCPFKLKGKQMATNKSWQLFIHNGRHNHKVVVYNHSHAQAARPTEEQLHQTEQFRNSHVPPHNILQFLREQDVGCAVSAQKIYNVVAKIKRNRTQGRNTVEEVLCLSAEKGYTVFHRKREESNVLSDIIVAHPTSIAMIRTWPYILITDITYKTNKYSMPLLEVVGMTPTGKNFTVAITFMCNEQATTYRWVWTSQVLHFGVETTNRAESEHSVLKVWLSTCHGDLDTVFLNIDSLIQGRLKSLADQVLDREAGQIQVLVLVHIEEVGRLVAVEVGAMDVTVGNGVDRASGFTYEDCGFRVVSNFLFGDENHWVEIRKRMCFDLHHPTLARWTLFASTTGAMGISSRRTS</sequence>
<proteinExistence type="predicted"/>
<comment type="caution">
    <text evidence="1">The sequence shown here is derived from an EMBL/GenBank/DDBJ whole genome shotgun (WGS) entry which is preliminary data.</text>
</comment>
<keyword evidence="2" id="KW-1185">Reference proteome</keyword>
<name>A0ACC0C656_CATRO</name>
<organism evidence="1 2">
    <name type="scientific">Catharanthus roseus</name>
    <name type="common">Madagascar periwinkle</name>
    <name type="synonym">Vinca rosea</name>
    <dbReference type="NCBI Taxonomy" id="4058"/>
    <lineage>
        <taxon>Eukaryota</taxon>
        <taxon>Viridiplantae</taxon>
        <taxon>Streptophyta</taxon>
        <taxon>Embryophyta</taxon>
        <taxon>Tracheophyta</taxon>
        <taxon>Spermatophyta</taxon>
        <taxon>Magnoliopsida</taxon>
        <taxon>eudicotyledons</taxon>
        <taxon>Gunneridae</taxon>
        <taxon>Pentapetalae</taxon>
        <taxon>asterids</taxon>
        <taxon>lamiids</taxon>
        <taxon>Gentianales</taxon>
        <taxon>Apocynaceae</taxon>
        <taxon>Rauvolfioideae</taxon>
        <taxon>Vinceae</taxon>
        <taxon>Catharanthinae</taxon>
        <taxon>Catharanthus</taxon>
    </lineage>
</organism>
<reference evidence="2" key="1">
    <citation type="journal article" date="2023" name="Nat. Plants">
        <title>Single-cell RNA sequencing provides a high-resolution roadmap for understanding the multicellular compartmentation of specialized metabolism.</title>
        <authorList>
            <person name="Sun S."/>
            <person name="Shen X."/>
            <person name="Li Y."/>
            <person name="Li Y."/>
            <person name="Wang S."/>
            <person name="Li R."/>
            <person name="Zhang H."/>
            <person name="Shen G."/>
            <person name="Guo B."/>
            <person name="Wei J."/>
            <person name="Xu J."/>
            <person name="St-Pierre B."/>
            <person name="Chen S."/>
            <person name="Sun C."/>
        </authorList>
    </citation>
    <scope>NUCLEOTIDE SEQUENCE [LARGE SCALE GENOMIC DNA]</scope>
</reference>